<feature type="compositionally biased region" description="Pro residues" evidence="1">
    <location>
        <begin position="70"/>
        <end position="80"/>
    </location>
</feature>
<keyword evidence="3" id="KW-1185">Reference proteome</keyword>
<gene>
    <name evidence="2" type="ORF">Pcinc_024446</name>
</gene>
<feature type="region of interest" description="Disordered" evidence="1">
    <location>
        <begin position="31"/>
        <end position="219"/>
    </location>
</feature>
<name>A0AAE1FCL2_PETCI</name>
<feature type="compositionally biased region" description="Acidic residues" evidence="1">
    <location>
        <begin position="103"/>
        <end position="115"/>
    </location>
</feature>
<dbReference type="AlphaFoldDB" id="A0AAE1FCL2"/>
<accession>A0AAE1FCL2</accession>
<organism evidence="2 3">
    <name type="scientific">Petrolisthes cinctipes</name>
    <name type="common">Flat porcelain crab</name>
    <dbReference type="NCBI Taxonomy" id="88211"/>
    <lineage>
        <taxon>Eukaryota</taxon>
        <taxon>Metazoa</taxon>
        <taxon>Ecdysozoa</taxon>
        <taxon>Arthropoda</taxon>
        <taxon>Crustacea</taxon>
        <taxon>Multicrustacea</taxon>
        <taxon>Malacostraca</taxon>
        <taxon>Eumalacostraca</taxon>
        <taxon>Eucarida</taxon>
        <taxon>Decapoda</taxon>
        <taxon>Pleocyemata</taxon>
        <taxon>Anomura</taxon>
        <taxon>Galatheoidea</taxon>
        <taxon>Porcellanidae</taxon>
        <taxon>Petrolisthes</taxon>
    </lineage>
</organism>
<evidence type="ECO:0000313" key="2">
    <source>
        <dbReference type="EMBL" id="KAK3870288.1"/>
    </source>
</evidence>
<reference evidence="2" key="1">
    <citation type="submission" date="2023-10" db="EMBL/GenBank/DDBJ databases">
        <title>Genome assemblies of two species of porcelain crab, Petrolisthes cinctipes and Petrolisthes manimaculis (Anomura: Porcellanidae).</title>
        <authorList>
            <person name="Angst P."/>
        </authorList>
    </citation>
    <scope>NUCLEOTIDE SEQUENCE</scope>
    <source>
        <strain evidence="2">PB745_01</strain>
        <tissue evidence="2">Gill</tissue>
    </source>
</reference>
<feature type="compositionally biased region" description="Basic and acidic residues" evidence="1">
    <location>
        <begin position="169"/>
        <end position="208"/>
    </location>
</feature>
<dbReference type="Proteomes" id="UP001286313">
    <property type="component" value="Unassembled WGS sequence"/>
</dbReference>
<dbReference type="EMBL" id="JAWQEG010002690">
    <property type="protein sequence ID" value="KAK3870288.1"/>
    <property type="molecule type" value="Genomic_DNA"/>
</dbReference>
<evidence type="ECO:0000256" key="1">
    <source>
        <dbReference type="SAM" id="MobiDB-lite"/>
    </source>
</evidence>
<protein>
    <submittedName>
        <fullName evidence="2">Uncharacterized protein</fullName>
    </submittedName>
</protein>
<feature type="non-terminal residue" evidence="2">
    <location>
        <position position="1"/>
    </location>
</feature>
<feature type="compositionally biased region" description="Basic and acidic residues" evidence="1">
    <location>
        <begin position="147"/>
        <end position="158"/>
    </location>
</feature>
<evidence type="ECO:0000313" key="3">
    <source>
        <dbReference type="Proteomes" id="UP001286313"/>
    </source>
</evidence>
<sequence>MPKPQPVHTTTCSSLKYFEILCTMLPTVHTLSSSDDENSNDSLPDLAGGSSTIPALLFTKRPDSVDNRTVPPPPPPPPAAPITEKPATVKITSKEPETLTLSSDDDDDGDDNEEESYSKKHRESFHIETLPEDLPRTCDFPAPSCHITEEDPNMRETEAMTQPPLKKLRKDEVRAEKEANRRQREAKRQRLAAEKAEAKARREAERASKRAMKPGECMK</sequence>
<proteinExistence type="predicted"/>
<comment type="caution">
    <text evidence="2">The sequence shown here is derived from an EMBL/GenBank/DDBJ whole genome shotgun (WGS) entry which is preliminary data.</text>
</comment>